<evidence type="ECO:0000313" key="4">
    <source>
        <dbReference type="Proteomes" id="UP000248857"/>
    </source>
</evidence>
<sequence>MFGFIHLVDVFYTPFVIVALSVLYRSMNAWAESNQAQVKSKANAGAKSSPTAVRQPAAKAEVTPPRKVVTPPAVKPIAKPAAQPKARTPRPTLEDVMRQEAERRLGEAS</sequence>
<feature type="compositionally biased region" description="Basic and acidic residues" evidence="1">
    <location>
        <begin position="92"/>
        <end position="109"/>
    </location>
</feature>
<feature type="compositionally biased region" description="Low complexity" evidence="1">
    <location>
        <begin position="67"/>
        <end position="86"/>
    </location>
</feature>
<evidence type="ECO:0000256" key="1">
    <source>
        <dbReference type="SAM" id="MobiDB-lite"/>
    </source>
</evidence>
<dbReference type="Proteomes" id="UP000248857">
    <property type="component" value="Unassembled WGS sequence"/>
</dbReference>
<gene>
    <name evidence="3" type="ORF">C1752_10443</name>
</gene>
<name>A0A2W1J848_9CYAN</name>
<dbReference type="EMBL" id="PQWO01000032">
    <property type="protein sequence ID" value="PZD70593.1"/>
    <property type="molecule type" value="Genomic_DNA"/>
</dbReference>
<feature type="transmembrane region" description="Helical" evidence="2">
    <location>
        <begin position="6"/>
        <end position="24"/>
    </location>
</feature>
<organism evidence="3 4">
    <name type="scientific">Acaryochloris thomasi RCC1774</name>
    <dbReference type="NCBI Taxonomy" id="1764569"/>
    <lineage>
        <taxon>Bacteria</taxon>
        <taxon>Bacillati</taxon>
        <taxon>Cyanobacteriota</taxon>
        <taxon>Cyanophyceae</taxon>
        <taxon>Acaryochloridales</taxon>
        <taxon>Acaryochloridaceae</taxon>
        <taxon>Acaryochloris</taxon>
        <taxon>Acaryochloris thomasi</taxon>
    </lineage>
</organism>
<keyword evidence="2" id="KW-0812">Transmembrane</keyword>
<accession>A0A2W1J848</accession>
<feature type="compositionally biased region" description="Polar residues" evidence="1">
    <location>
        <begin position="35"/>
        <end position="52"/>
    </location>
</feature>
<reference evidence="3 4" key="1">
    <citation type="journal article" date="2018" name="Sci. Rep.">
        <title>A novel species of the marine cyanobacterium Acaryochloris with a unique pigment content and lifestyle.</title>
        <authorList>
            <person name="Partensky F."/>
            <person name="Six C."/>
            <person name="Ratin M."/>
            <person name="Garczarek L."/>
            <person name="Vaulot D."/>
            <person name="Probert I."/>
            <person name="Calteau A."/>
            <person name="Gourvil P."/>
            <person name="Marie D."/>
            <person name="Grebert T."/>
            <person name="Bouchier C."/>
            <person name="Le Panse S."/>
            <person name="Gachenot M."/>
            <person name="Rodriguez F."/>
            <person name="Garrido J.L."/>
        </authorList>
    </citation>
    <scope>NUCLEOTIDE SEQUENCE [LARGE SCALE GENOMIC DNA]</scope>
    <source>
        <strain evidence="3 4">RCC1774</strain>
    </source>
</reference>
<evidence type="ECO:0000313" key="3">
    <source>
        <dbReference type="EMBL" id="PZD70593.1"/>
    </source>
</evidence>
<keyword evidence="2" id="KW-1133">Transmembrane helix</keyword>
<keyword evidence="4" id="KW-1185">Reference proteome</keyword>
<dbReference type="AlphaFoldDB" id="A0A2W1J848"/>
<protein>
    <submittedName>
        <fullName evidence="3">Uncharacterized protein</fullName>
    </submittedName>
</protein>
<proteinExistence type="predicted"/>
<keyword evidence="2" id="KW-0472">Membrane</keyword>
<evidence type="ECO:0000256" key="2">
    <source>
        <dbReference type="SAM" id="Phobius"/>
    </source>
</evidence>
<feature type="region of interest" description="Disordered" evidence="1">
    <location>
        <begin position="35"/>
        <end position="109"/>
    </location>
</feature>
<comment type="caution">
    <text evidence="3">The sequence shown here is derived from an EMBL/GenBank/DDBJ whole genome shotgun (WGS) entry which is preliminary data.</text>
</comment>
<dbReference type="RefSeq" id="WP_110988830.1">
    <property type="nucleotide sequence ID" value="NZ_CAWNWM010000032.1"/>
</dbReference>